<evidence type="ECO:0000313" key="1">
    <source>
        <dbReference type="EMBL" id="KAB1063771.1"/>
    </source>
</evidence>
<proteinExistence type="predicted"/>
<dbReference type="AlphaFoldDB" id="A0A6N6M3F6"/>
<accession>A0A6N6M3F6</accession>
<organism evidence="1 2">
    <name type="scientific">Salibacter halophilus</name>
    <dbReference type="NCBI Taxonomy" id="1803916"/>
    <lineage>
        <taxon>Bacteria</taxon>
        <taxon>Pseudomonadati</taxon>
        <taxon>Bacteroidota</taxon>
        <taxon>Flavobacteriia</taxon>
        <taxon>Flavobacteriales</taxon>
        <taxon>Salibacteraceae</taxon>
        <taxon>Salibacter</taxon>
    </lineage>
</organism>
<evidence type="ECO:0000313" key="2">
    <source>
        <dbReference type="Proteomes" id="UP000435357"/>
    </source>
</evidence>
<evidence type="ECO:0008006" key="3">
    <source>
        <dbReference type="Google" id="ProtNLM"/>
    </source>
</evidence>
<gene>
    <name evidence="1" type="ORF">F3059_09390</name>
</gene>
<protein>
    <recommendedName>
        <fullName evidence="3">Transcription elongation factor</fullName>
    </recommendedName>
</protein>
<comment type="caution">
    <text evidence="1">The sequence shown here is derived from an EMBL/GenBank/DDBJ whole genome shotgun (WGS) entry which is preliminary data.</text>
</comment>
<name>A0A6N6M3F6_9FLAO</name>
<reference evidence="1 2" key="1">
    <citation type="submission" date="2019-09" db="EMBL/GenBank/DDBJ databases">
        <title>Genomes of Cryomorphaceae.</title>
        <authorList>
            <person name="Bowman J.P."/>
        </authorList>
    </citation>
    <scope>NUCLEOTIDE SEQUENCE [LARGE SCALE GENOMIC DNA]</scope>
    <source>
        <strain evidence="1 2">KCTC 52047</strain>
    </source>
</reference>
<dbReference type="RefSeq" id="WP_151168553.1">
    <property type="nucleotide sequence ID" value="NZ_WACR01000007.1"/>
</dbReference>
<dbReference type="OrthoDB" id="667380at2"/>
<dbReference type="EMBL" id="WACR01000007">
    <property type="protein sequence ID" value="KAB1063771.1"/>
    <property type="molecule type" value="Genomic_DNA"/>
</dbReference>
<dbReference type="Proteomes" id="UP000435357">
    <property type="component" value="Unassembled WGS sequence"/>
</dbReference>
<keyword evidence="2" id="KW-1185">Reference proteome</keyword>
<sequence length="157" mass="17669">MDLLKTKEKLVEEALKELNELHEGLIQTAEMKMHSGAIDDESIMQGSFGSGDSGMEDMSKETAALKMQEADQVKEDIKVYEQYKFEKPHEVIEPLALVKTNKGNFFITKRPLNKIKVDGELYFMIAPTAPIFGAMEGKKKGDSFSFNGNEFKIEELA</sequence>